<feature type="region of interest" description="Disordered" evidence="1">
    <location>
        <begin position="60"/>
        <end position="96"/>
    </location>
</feature>
<evidence type="ECO:0000256" key="2">
    <source>
        <dbReference type="SAM" id="Phobius"/>
    </source>
</evidence>
<accession>A0A3S5B1T9</accession>
<feature type="transmembrane region" description="Helical" evidence="2">
    <location>
        <begin position="7"/>
        <end position="27"/>
    </location>
</feature>
<evidence type="ECO:0000313" key="3">
    <source>
        <dbReference type="EMBL" id="VEL43402.1"/>
    </source>
</evidence>
<gene>
    <name evidence="3" type="ORF">PXEA_LOCUS36842</name>
</gene>
<evidence type="ECO:0000313" key="4">
    <source>
        <dbReference type="Proteomes" id="UP000784294"/>
    </source>
</evidence>
<dbReference type="AlphaFoldDB" id="A0A3S5B1T9"/>
<keyword evidence="2" id="KW-0812">Transmembrane</keyword>
<feature type="compositionally biased region" description="Basic and acidic residues" evidence="1">
    <location>
        <begin position="72"/>
        <end position="81"/>
    </location>
</feature>
<keyword evidence="4" id="KW-1185">Reference proteome</keyword>
<dbReference type="Proteomes" id="UP000784294">
    <property type="component" value="Unassembled WGS sequence"/>
</dbReference>
<comment type="caution">
    <text evidence="3">The sequence shown here is derived from an EMBL/GenBank/DDBJ whole genome shotgun (WGS) entry which is preliminary data.</text>
</comment>
<name>A0A3S5B1T9_9PLAT</name>
<proteinExistence type="predicted"/>
<sequence length="96" mass="10594">MQSSACAKYVISFYLSSFLPLSIYLSLSPPFGVCMDSLIRTLRKSTPLPKQQLELFIAPGPKGVLEGDSEEMTDRSPDTPTHHMAWTDRLSAVECG</sequence>
<protein>
    <submittedName>
        <fullName evidence="3">Uncharacterized protein</fullName>
    </submittedName>
</protein>
<evidence type="ECO:0000256" key="1">
    <source>
        <dbReference type="SAM" id="MobiDB-lite"/>
    </source>
</evidence>
<dbReference type="EMBL" id="CAAALY010281063">
    <property type="protein sequence ID" value="VEL43402.1"/>
    <property type="molecule type" value="Genomic_DNA"/>
</dbReference>
<keyword evidence="2" id="KW-0472">Membrane</keyword>
<reference evidence="3" key="1">
    <citation type="submission" date="2018-11" db="EMBL/GenBank/DDBJ databases">
        <authorList>
            <consortium name="Pathogen Informatics"/>
        </authorList>
    </citation>
    <scope>NUCLEOTIDE SEQUENCE</scope>
</reference>
<organism evidence="3 4">
    <name type="scientific">Protopolystoma xenopodis</name>
    <dbReference type="NCBI Taxonomy" id="117903"/>
    <lineage>
        <taxon>Eukaryota</taxon>
        <taxon>Metazoa</taxon>
        <taxon>Spiralia</taxon>
        <taxon>Lophotrochozoa</taxon>
        <taxon>Platyhelminthes</taxon>
        <taxon>Monogenea</taxon>
        <taxon>Polyopisthocotylea</taxon>
        <taxon>Polystomatidea</taxon>
        <taxon>Polystomatidae</taxon>
        <taxon>Protopolystoma</taxon>
    </lineage>
</organism>
<keyword evidence="2" id="KW-1133">Transmembrane helix</keyword>